<accession>A0A238J350</accession>
<evidence type="ECO:0000313" key="1">
    <source>
        <dbReference type="EMBL" id="SMX24662.1"/>
    </source>
</evidence>
<sequence>MGKDCLFKCATRRRATAGQASTAHHGADNFIQIVFLFGLNIQFSAGWFRSPSEILCLHHTKNVIPAIDADNLASGKRSMI</sequence>
<organism evidence="1 2">
    <name type="scientific">Boseongicola aestuarii</name>
    <dbReference type="NCBI Taxonomy" id="1470561"/>
    <lineage>
        <taxon>Bacteria</taxon>
        <taxon>Pseudomonadati</taxon>
        <taxon>Pseudomonadota</taxon>
        <taxon>Alphaproteobacteria</taxon>
        <taxon>Rhodobacterales</taxon>
        <taxon>Paracoccaceae</taxon>
        <taxon>Boseongicola</taxon>
    </lineage>
</organism>
<gene>
    <name evidence="1" type="ORF">BOA8489_02789</name>
</gene>
<dbReference type="AlphaFoldDB" id="A0A238J350"/>
<keyword evidence="2" id="KW-1185">Reference proteome</keyword>
<dbReference type="Proteomes" id="UP000201838">
    <property type="component" value="Unassembled WGS sequence"/>
</dbReference>
<proteinExistence type="predicted"/>
<name>A0A238J350_9RHOB</name>
<reference evidence="1 2" key="1">
    <citation type="submission" date="2017-05" db="EMBL/GenBank/DDBJ databases">
        <authorList>
            <person name="Song R."/>
            <person name="Chenine A.L."/>
            <person name="Ruprecht R.M."/>
        </authorList>
    </citation>
    <scope>NUCLEOTIDE SEQUENCE [LARGE SCALE GENOMIC DNA]</scope>
    <source>
        <strain evidence="1 2">CECT 8489</strain>
    </source>
</reference>
<evidence type="ECO:0000313" key="2">
    <source>
        <dbReference type="Proteomes" id="UP000201838"/>
    </source>
</evidence>
<dbReference type="EMBL" id="FXXQ01000009">
    <property type="protein sequence ID" value="SMX24662.1"/>
    <property type="molecule type" value="Genomic_DNA"/>
</dbReference>
<protein>
    <submittedName>
        <fullName evidence="1">Uncharacterized protein</fullName>
    </submittedName>
</protein>